<dbReference type="AlphaFoldDB" id="A0A1Y0B099"/>
<evidence type="ECO:0000313" key="2">
    <source>
        <dbReference type="EMBL" id="ART30823.1"/>
    </source>
</evidence>
<keyword evidence="1" id="KW-0472">Membrane</keyword>
<proteinExistence type="predicted"/>
<geneLocation type="mitochondrion" evidence="2"/>
<reference evidence="2" key="1">
    <citation type="submission" date="2017-03" db="EMBL/GenBank/DDBJ databases">
        <title>The mitochondrial genome of the carnivorous plant Utricularia reniformis (Lentibulariaceae): structure, comparative analysis and evolutionary landmarks.</title>
        <authorList>
            <person name="Silva S.R."/>
            <person name="Alvarenga D.O."/>
            <person name="Michael T.P."/>
            <person name="Miranda V.F.O."/>
            <person name="Varani A.M."/>
        </authorList>
    </citation>
    <scope>NUCLEOTIDE SEQUENCE</scope>
</reference>
<name>A0A1Y0B099_9LAMI</name>
<protein>
    <submittedName>
        <fullName evidence="2">Uncharacterized protein</fullName>
    </submittedName>
</protein>
<keyword evidence="1" id="KW-1133">Transmembrane helix</keyword>
<keyword evidence="2" id="KW-0496">Mitochondrion</keyword>
<organism evidence="2">
    <name type="scientific">Utricularia reniformis</name>
    <dbReference type="NCBI Taxonomy" id="192314"/>
    <lineage>
        <taxon>Eukaryota</taxon>
        <taxon>Viridiplantae</taxon>
        <taxon>Streptophyta</taxon>
        <taxon>Embryophyta</taxon>
        <taxon>Tracheophyta</taxon>
        <taxon>Spermatophyta</taxon>
        <taxon>Magnoliopsida</taxon>
        <taxon>eudicotyledons</taxon>
        <taxon>Gunneridae</taxon>
        <taxon>Pentapetalae</taxon>
        <taxon>asterids</taxon>
        <taxon>lamiids</taxon>
        <taxon>Lamiales</taxon>
        <taxon>Lentibulariaceae</taxon>
        <taxon>Utricularia</taxon>
    </lineage>
</organism>
<accession>A0A1Y0B099</accession>
<gene>
    <name evidence="2" type="ORF">AEK19_MT0567</name>
</gene>
<dbReference type="EMBL" id="KY774314">
    <property type="protein sequence ID" value="ART30823.1"/>
    <property type="molecule type" value="Genomic_DNA"/>
</dbReference>
<evidence type="ECO:0000256" key="1">
    <source>
        <dbReference type="SAM" id="Phobius"/>
    </source>
</evidence>
<feature type="transmembrane region" description="Helical" evidence="1">
    <location>
        <begin position="25"/>
        <end position="46"/>
    </location>
</feature>
<keyword evidence="1" id="KW-0812">Transmembrane</keyword>
<sequence>MEAFQVIYAKPSLLLLTLLPLLDRWLIHGILPLAGEVICLSLEGGATRRRIRFANRKLS</sequence>